<name>A0A291C2G3_CONPC</name>
<evidence type="ECO:0000256" key="2">
    <source>
        <dbReference type="ARBA" id="ARBA00022525"/>
    </source>
</evidence>
<comment type="subcellular location">
    <subcellularLocation>
        <location evidence="1">Secreted</location>
    </subcellularLocation>
</comment>
<feature type="signal peptide" evidence="3">
    <location>
        <begin position="1"/>
        <end position="24"/>
    </location>
</feature>
<evidence type="ECO:0000256" key="3">
    <source>
        <dbReference type="SAM" id="SignalP"/>
    </source>
</evidence>
<proteinExistence type="evidence at transcript level"/>
<protein>
    <submittedName>
        <fullName evidence="4">Conotoxin</fullName>
    </submittedName>
</protein>
<dbReference type="AlphaFoldDB" id="A0A291C2G3"/>
<dbReference type="GO" id="GO:0008200">
    <property type="term" value="F:ion channel inhibitor activity"/>
    <property type="evidence" value="ECO:0007669"/>
    <property type="project" value="InterPro"/>
</dbReference>
<feature type="chain" id="PRO_5012403304" evidence="3">
    <location>
        <begin position="25"/>
        <end position="71"/>
    </location>
</feature>
<evidence type="ECO:0000256" key="1">
    <source>
        <dbReference type="ARBA" id="ARBA00004613"/>
    </source>
</evidence>
<keyword evidence="3" id="KW-0732">Signal</keyword>
<reference evidence="4" key="1">
    <citation type="journal article" date="2017" name="Genome Biol. Evol.">
        <title>Divergence of the Venom Exogene Repertoire in Two Sister Species of Turriconus.</title>
        <authorList>
            <person name="Li Q."/>
            <person name="Barghi N."/>
            <person name="Lu A."/>
            <person name="Fedosov A.E."/>
            <person name="Bandyopadhyay P.K."/>
            <person name="Lluisma A.O."/>
            <person name="Concepcion G.P."/>
            <person name="Yandell M."/>
            <person name="Olivera B.M."/>
            <person name="Safavi-Hemami H."/>
        </authorList>
    </citation>
    <scope>NUCLEOTIDE SEQUENCE</scope>
    <source>
        <strain evidence="4">M_Ps3.14</strain>
    </source>
</reference>
<reference evidence="4" key="2">
    <citation type="submission" date="2017-07" db="EMBL/GenBank/DDBJ databases">
        <authorList>
            <person name="Sun Z.S."/>
            <person name="Albrecht U."/>
            <person name="Echele G."/>
            <person name="Lee C.C."/>
        </authorList>
    </citation>
    <scope>NUCLEOTIDE SEQUENCE</scope>
    <source>
        <strain evidence="4">M_Ps3.14</strain>
    </source>
</reference>
<dbReference type="InterPro" id="IPR004214">
    <property type="entry name" value="Conotoxin"/>
</dbReference>
<dbReference type="Pfam" id="PF02950">
    <property type="entry name" value="Conotoxin"/>
    <property type="match status" value="1"/>
</dbReference>
<organism evidence="4">
    <name type="scientific">Conus praecellens</name>
    <name type="common">Admirable cone</name>
    <dbReference type="NCBI Taxonomy" id="128530"/>
    <lineage>
        <taxon>Eukaryota</taxon>
        <taxon>Metazoa</taxon>
        <taxon>Spiralia</taxon>
        <taxon>Lophotrochozoa</taxon>
        <taxon>Mollusca</taxon>
        <taxon>Gastropoda</taxon>
        <taxon>Caenogastropoda</taxon>
        <taxon>Neogastropoda</taxon>
        <taxon>Conoidea</taxon>
        <taxon>Conidae</taxon>
        <taxon>Conus</taxon>
        <taxon>Turriconus</taxon>
    </lineage>
</organism>
<sequence>MSKMGVVLIIFLVLFSMETLQLDADRPVERYAKNKQNLNPDKRGIAIIHAALSECCSPADCDAGASCICCN</sequence>
<dbReference type="EMBL" id="MF576813">
    <property type="protein sequence ID" value="ATF27647.1"/>
    <property type="molecule type" value="mRNA"/>
</dbReference>
<keyword evidence="2" id="KW-0964">Secreted</keyword>
<evidence type="ECO:0000313" key="4">
    <source>
        <dbReference type="EMBL" id="ATF27647.1"/>
    </source>
</evidence>
<accession>A0A291C2G3</accession>
<dbReference type="GO" id="GO:0005576">
    <property type="term" value="C:extracellular region"/>
    <property type="evidence" value="ECO:0007669"/>
    <property type="project" value="UniProtKB-SubCell"/>
</dbReference>